<protein>
    <submittedName>
        <fullName evidence="8 9">Asialoglycoprotein receptor 1-like</fullName>
    </submittedName>
</protein>
<feature type="transmembrane region" description="Helical" evidence="5">
    <location>
        <begin position="20"/>
        <end position="42"/>
    </location>
</feature>
<dbReference type="InterPro" id="IPR016187">
    <property type="entry name" value="CTDL_fold"/>
</dbReference>
<dbReference type="Proteomes" id="UP000504617">
    <property type="component" value="Unplaced"/>
</dbReference>
<keyword evidence="5" id="KW-0812">Transmembrane</keyword>
<accession>A0A6I9YZ55</accession>
<dbReference type="GeneID" id="106554942"/>
<evidence type="ECO:0000313" key="8">
    <source>
        <dbReference type="RefSeq" id="XP_013929165.1"/>
    </source>
</evidence>
<dbReference type="KEGG" id="tsr:106554942"/>
<keyword evidence="5" id="KW-1133">Transmembrane helix</keyword>
<dbReference type="RefSeq" id="XP_013929165.1">
    <property type="nucleotide sequence ID" value="XM_014073690.1"/>
</dbReference>
<dbReference type="Gene3D" id="3.10.100.10">
    <property type="entry name" value="Mannose-Binding Protein A, subunit A"/>
    <property type="match status" value="1"/>
</dbReference>
<dbReference type="InterPro" id="IPR018378">
    <property type="entry name" value="C-type_lectin_CS"/>
</dbReference>
<dbReference type="InterPro" id="IPR016186">
    <property type="entry name" value="C-type_lectin-like/link_sf"/>
</dbReference>
<organism evidence="7 9">
    <name type="scientific">Thamnophis sirtalis</name>
    <dbReference type="NCBI Taxonomy" id="35019"/>
    <lineage>
        <taxon>Eukaryota</taxon>
        <taxon>Metazoa</taxon>
        <taxon>Chordata</taxon>
        <taxon>Craniata</taxon>
        <taxon>Vertebrata</taxon>
        <taxon>Euteleostomi</taxon>
        <taxon>Lepidosauria</taxon>
        <taxon>Squamata</taxon>
        <taxon>Bifurcata</taxon>
        <taxon>Unidentata</taxon>
        <taxon>Episquamata</taxon>
        <taxon>Toxicofera</taxon>
        <taxon>Serpentes</taxon>
        <taxon>Colubroidea</taxon>
        <taxon>Colubridae</taxon>
        <taxon>Natricinae</taxon>
        <taxon>Thamnophis</taxon>
    </lineage>
</organism>
<sequence length="254" mass="29228">MGGFAHQDSLRQRLCSGRRLILILMGLLAVVILSLVMFGFLGRKYSATLGKMQEDVKTSNRTLAAVLVDFQQQEANYSEDLQKVDRLVKQNAEGKEAMSHFQDQIKKLQETFKKINCALEDVKHKREAGGCCPRGWHLFQRSCYWLSPTLTTWAAAKGDCEEKNAHLVVLTNYLEKQFVLRLIKPHSPWIGLKYNGEMWKWVDGTTYTKRRIDWRPTEPNQNSVFCTVMHPDGLWGDAFCRVELKWVCEMPAQG</sequence>
<evidence type="ECO:0000256" key="5">
    <source>
        <dbReference type="SAM" id="Phobius"/>
    </source>
</evidence>
<dbReference type="PANTHER" id="PTHR22803">
    <property type="entry name" value="MANNOSE, PHOSPHOLIPASE, LECTIN RECEPTOR RELATED"/>
    <property type="match status" value="1"/>
</dbReference>
<dbReference type="PROSITE" id="PS00615">
    <property type="entry name" value="C_TYPE_LECTIN_1"/>
    <property type="match status" value="1"/>
</dbReference>
<keyword evidence="2" id="KW-0964">Secreted</keyword>
<evidence type="ECO:0000313" key="7">
    <source>
        <dbReference type="Proteomes" id="UP000504617"/>
    </source>
</evidence>
<evidence type="ECO:0000313" key="9">
    <source>
        <dbReference type="RefSeq" id="XP_013929166.1"/>
    </source>
</evidence>
<evidence type="ECO:0000256" key="3">
    <source>
        <dbReference type="ARBA" id="ARBA00023157"/>
    </source>
</evidence>
<feature type="coiled-coil region" evidence="4">
    <location>
        <begin position="91"/>
        <end position="125"/>
    </location>
</feature>
<dbReference type="GO" id="GO:0005576">
    <property type="term" value="C:extracellular region"/>
    <property type="evidence" value="ECO:0007669"/>
    <property type="project" value="UniProtKB-SubCell"/>
</dbReference>
<dbReference type="AlphaFoldDB" id="A0A6I9YZ55"/>
<feature type="domain" description="C-type lectin" evidence="6">
    <location>
        <begin position="139"/>
        <end position="249"/>
    </location>
</feature>
<keyword evidence="3" id="KW-1015">Disulfide bond</keyword>
<keyword evidence="5" id="KW-0472">Membrane</keyword>
<dbReference type="SUPFAM" id="SSF56436">
    <property type="entry name" value="C-type lectin-like"/>
    <property type="match status" value="1"/>
</dbReference>
<evidence type="ECO:0000256" key="4">
    <source>
        <dbReference type="SAM" id="Coils"/>
    </source>
</evidence>
<dbReference type="SMART" id="SM00034">
    <property type="entry name" value="CLECT"/>
    <property type="match status" value="1"/>
</dbReference>
<gene>
    <name evidence="8 9" type="primary">LOC106554942</name>
</gene>
<dbReference type="PROSITE" id="PS50041">
    <property type="entry name" value="C_TYPE_LECTIN_2"/>
    <property type="match status" value="1"/>
</dbReference>
<dbReference type="Pfam" id="PF00059">
    <property type="entry name" value="Lectin_C"/>
    <property type="match status" value="1"/>
</dbReference>
<name>A0A6I9YZ55_9SAUR</name>
<dbReference type="InterPro" id="IPR050111">
    <property type="entry name" value="C-type_lectin/snaclec_domain"/>
</dbReference>
<evidence type="ECO:0000256" key="1">
    <source>
        <dbReference type="ARBA" id="ARBA00004613"/>
    </source>
</evidence>
<dbReference type="OrthoDB" id="6337382at2759"/>
<keyword evidence="7" id="KW-1185">Reference proteome</keyword>
<keyword evidence="4" id="KW-0175">Coiled coil</keyword>
<dbReference type="RefSeq" id="XP_013929166.1">
    <property type="nucleotide sequence ID" value="XM_014073691.1"/>
</dbReference>
<comment type="subcellular location">
    <subcellularLocation>
        <location evidence="1">Secreted</location>
    </subcellularLocation>
</comment>
<evidence type="ECO:0000259" key="6">
    <source>
        <dbReference type="PROSITE" id="PS50041"/>
    </source>
</evidence>
<reference evidence="8 9" key="1">
    <citation type="submission" date="2025-04" db="UniProtKB">
        <authorList>
            <consortium name="RefSeq"/>
        </authorList>
    </citation>
    <scope>IDENTIFICATION</scope>
</reference>
<dbReference type="InterPro" id="IPR001304">
    <property type="entry name" value="C-type_lectin-like"/>
</dbReference>
<proteinExistence type="predicted"/>
<evidence type="ECO:0000256" key="2">
    <source>
        <dbReference type="ARBA" id="ARBA00022525"/>
    </source>
</evidence>